<feature type="domain" description="PDZ" evidence="2">
    <location>
        <begin position="146"/>
        <end position="208"/>
    </location>
</feature>
<dbReference type="InterPro" id="IPR001478">
    <property type="entry name" value="PDZ"/>
</dbReference>
<dbReference type="Gene3D" id="2.30.42.10">
    <property type="match status" value="1"/>
</dbReference>
<accession>A0A225WK26</accession>
<feature type="region of interest" description="Disordered" evidence="1">
    <location>
        <begin position="224"/>
        <end position="243"/>
    </location>
</feature>
<dbReference type="OrthoDB" id="165498at2759"/>
<protein>
    <recommendedName>
        <fullName evidence="2">PDZ domain-containing protein</fullName>
    </recommendedName>
</protein>
<feature type="compositionally biased region" description="Polar residues" evidence="1">
    <location>
        <begin position="332"/>
        <end position="354"/>
    </location>
</feature>
<keyword evidence="4" id="KW-1185">Reference proteome</keyword>
<dbReference type="EMBL" id="NBNE01000645">
    <property type="protein sequence ID" value="OWZ18081.1"/>
    <property type="molecule type" value="Genomic_DNA"/>
</dbReference>
<dbReference type="SUPFAM" id="SSF50156">
    <property type="entry name" value="PDZ domain-like"/>
    <property type="match status" value="1"/>
</dbReference>
<comment type="caution">
    <text evidence="3">The sequence shown here is derived from an EMBL/GenBank/DDBJ whole genome shotgun (WGS) entry which is preliminary data.</text>
</comment>
<evidence type="ECO:0000259" key="2">
    <source>
        <dbReference type="PROSITE" id="PS50106"/>
    </source>
</evidence>
<dbReference type="Proteomes" id="UP000198211">
    <property type="component" value="Unassembled WGS sequence"/>
</dbReference>
<gene>
    <name evidence="3" type="ORF">PHMEG_0007898</name>
</gene>
<sequence>MVDADVQTESTPPATVIGVEQDLLIGVRVRKNFGDRVFWGSVVGCYWISGGLFYKVSFDDGDVDIFSADEVVQDAQEAKKHAKENPQQENATDAAVDEYLAAMRQHTLKRKRDDVVDNALPNVRRVSLWGQRLYASIYTNEKNETFIKELLKTGDGQIGEMEATGQVKVGDMILAVNQTRVLGLPSRDLAELIRKPNRPIVLTFYRPQNAQMSTELQMQTQEMQAQTSSAASPAQTQAVAPTAATTVPQQQVSSVSATVMPSFVPPPVLAHEPHMAQRLAQQWTQQATNKEIIRQRVYQNAAARQNSHMPGQQMGVFVPGNAAPYSAVPSAHSVSTQDRSSTDNTPRESPTSASAVMAFATTTGRSMVTTRDAAAIARLAETNPTAAASMMRDAMPTTSLLSATSFLSPSGPGYQDPVTEGTMSFLSPNDFKSSTPSREHPFAHLVSNPAEVRSNVSLVRVKVARNRLYLTLGVQGTLIAVTSFVLDEFGRSGEVEESGKVFLGDVLVRINNNNITPGMTPSQVAVIVSSATRPMTLWFERASWDILDGKA</sequence>
<evidence type="ECO:0000313" key="3">
    <source>
        <dbReference type="EMBL" id="OWZ18081.1"/>
    </source>
</evidence>
<dbReference type="AlphaFoldDB" id="A0A225WK26"/>
<dbReference type="InterPro" id="IPR036034">
    <property type="entry name" value="PDZ_sf"/>
</dbReference>
<organism evidence="3 4">
    <name type="scientific">Phytophthora megakarya</name>
    <dbReference type="NCBI Taxonomy" id="4795"/>
    <lineage>
        <taxon>Eukaryota</taxon>
        <taxon>Sar</taxon>
        <taxon>Stramenopiles</taxon>
        <taxon>Oomycota</taxon>
        <taxon>Peronosporomycetes</taxon>
        <taxon>Peronosporales</taxon>
        <taxon>Peronosporaceae</taxon>
        <taxon>Phytophthora</taxon>
    </lineage>
</organism>
<proteinExistence type="predicted"/>
<dbReference type="SMART" id="SM00228">
    <property type="entry name" value="PDZ"/>
    <property type="match status" value="2"/>
</dbReference>
<feature type="region of interest" description="Disordered" evidence="1">
    <location>
        <begin position="327"/>
        <end position="354"/>
    </location>
</feature>
<dbReference type="PROSITE" id="PS50106">
    <property type="entry name" value="PDZ"/>
    <property type="match status" value="1"/>
</dbReference>
<name>A0A225WK26_9STRA</name>
<evidence type="ECO:0000256" key="1">
    <source>
        <dbReference type="SAM" id="MobiDB-lite"/>
    </source>
</evidence>
<evidence type="ECO:0000313" key="4">
    <source>
        <dbReference type="Proteomes" id="UP000198211"/>
    </source>
</evidence>
<reference evidence="4" key="1">
    <citation type="submission" date="2017-03" db="EMBL/GenBank/DDBJ databases">
        <title>Phytopthora megakarya and P. palmivora, two closely related causual agents of cacao black pod achieved similar genome size and gene model numbers by different mechanisms.</title>
        <authorList>
            <person name="Ali S."/>
            <person name="Shao J."/>
            <person name="Larry D.J."/>
            <person name="Kronmiller B."/>
            <person name="Shen D."/>
            <person name="Strem M.D."/>
            <person name="Melnick R.L."/>
            <person name="Guiltinan M.J."/>
            <person name="Tyler B.M."/>
            <person name="Meinhardt L.W."/>
            <person name="Bailey B.A."/>
        </authorList>
    </citation>
    <scope>NUCLEOTIDE SEQUENCE [LARGE SCALE GENOMIC DNA]</scope>
    <source>
        <strain evidence="4">zdho120</strain>
    </source>
</reference>